<keyword evidence="3" id="KW-1185">Reference proteome</keyword>
<sequence length="89" mass="9858">MSAAYRATCRLFTQEGFNQAFEAYRVKYIATGSFAPIAHLLAFVGGVSYIREFSHLRHKKQAAREAAIQQRIDAAIKEGKTGAPAHAHH</sequence>
<evidence type="ECO:0000313" key="2">
    <source>
        <dbReference type="EMBL" id="KAF0852856.1"/>
    </source>
</evidence>
<proteinExistence type="predicted"/>
<evidence type="ECO:0000256" key="1">
    <source>
        <dbReference type="SAM" id="Phobius"/>
    </source>
</evidence>
<dbReference type="AlphaFoldDB" id="A0A8K0F118"/>
<keyword evidence="1" id="KW-0472">Membrane</keyword>
<protein>
    <submittedName>
        <fullName evidence="2">Mitochondrial Complex V (CV) F1Fo ATP synthase Fo subunit f Atp17</fullName>
    </submittedName>
</protein>
<dbReference type="Proteomes" id="UP000799049">
    <property type="component" value="Unassembled WGS sequence"/>
</dbReference>
<name>A0A8K0F118_ANDGO</name>
<dbReference type="OrthoDB" id="71283at2759"/>
<reference evidence="2" key="1">
    <citation type="submission" date="2019-09" db="EMBL/GenBank/DDBJ databases">
        <title>The Mitochondrial Proteome of the Jakobid, Andalucia godoyi, a Protist With the Most Gene-Rich and Bacteria-Like Mitochondrial Genome.</title>
        <authorList>
            <person name="Gray M.W."/>
            <person name="Burger G."/>
            <person name="Derelle R."/>
            <person name="Klimes V."/>
            <person name="Leger M."/>
            <person name="Sarrasin M."/>
            <person name="Vlcek C."/>
            <person name="Roger A.J."/>
            <person name="Elias M."/>
            <person name="Lang B.F."/>
        </authorList>
    </citation>
    <scope>NUCLEOTIDE SEQUENCE</scope>
    <source>
        <strain evidence="2">And28</strain>
    </source>
</reference>
<keyword evidence="1" id="KW-1133">Transmembrane helix</keyword>
<keyword evidence="1" id="KW-0812">Transmembrane</keyword>
<organism evidence="2 3">
    <name type="scientific">Andalucia godoyi</name>
    <name type="common">Flagellate</name>
    <dbReference type="NCBI Taxonomy" id="505711"/>
    <lineage>
        <taxon>Eukaryota</taxon>
        <taxon>Discoba</taxon>
        <taxon>Jakobida</taxon>
        <taxon>Andalucina</taxon>
        <taxon>Andaluciidae</taxon>
        <taxon>Andalucia</taxon>
    </lineage>
</organism>
<evidence type="ECO:0000313" key="3">
    <source>
        <dbReference type="Proteomes" id="UP000799049"/>
    </source>
</evidence>
<dbReference type="EMBL" id="VRVR01000013">
    <property type="protein sequence ID" value="KAF0852856.1"/>
    <property type="molecule type" value="Genomic_DNA"/>
</dbReference>
<accession>A0A8K0F118</accession>
<feature type="transmembrane region" description="Helical" evidence="1">
    <location>
        <begin position="28"/>
        <end position="50"/>
    </location>
</feature>
<gene>
    <name evidence="2" type="ORF">ANDGO_03367</name>
</gene>
<comment type="caution">
    <text evidence="2">The sequence shown here is derived from an EMBL/GenBank/DDBJ whole genome shotgun (WGS) entry which is preliminary data.</text>
</comment>